<sequence>MRLISQSPLRHTYPFGRHDMEVDHSDAATMRTEIASIFANHHQCRRVIVAVEQGNRSHIEECEAAGLRYALDVQLRSLEEVSLMVAEPDWVACQTSDIHDLELI</sequence>
<dbReference type="EMBL" id="LR738855">
    <property type="protein sequence ID" value="VZH86187.1"/>
    <property type="molecule type" value="Genomic_DNA"/>
</dbReference>
<proteinExistence type="predicted"/>
<gene>
    <name evidence="1" type="ORF">FRC0190_02115</name>
</gene>
<reference evidence="1 2" key="1">
    <citation type="submission" date="2019-11" db="EMBL/GenBank/DDBJ databases">
        <authorList>
            <person name="Brisse S."/>
        </authorList>
    </citation>
    <scope>NUCLEOTIDE SEQUENCE [LARGE SCALE GENOMIC DNA]</scope>
    <source>
        <strain evidence="1">FRC0190</strain>
    </source>
</reference>
<dbReference type="RefSeq" id="WP_155874207.1">
    <property type="nucleotide sequence ID" value="NZ_LR738855.1"/>
</dbReference>
<evidence type="ECO:0000313" key="1">
    <source>
        <dbReference type="EMBL" id="VZH86187.1"/>
    </source>
</evidence>
<evidence type="ECO:0000313" key="2">
    <source>
        <dbReference type="Proteomes" id="UP000423525"/>
    </source>
</evidence>
<dbReference type="AlphaFoldDB" id="A0A6I8MEH3"/>
<dbReference type="Proteomes" id="UP000423525">
    <property type="component" value="Chromosome"/>
</dbReference>
<accession>A0A6I8MEH3</accession>
<protein>
    <submittedName>
        <fullName evidence="1">Uncharacterized protein</fullName>
    </submittedName>
</protein>
<organism evidence="1 2">
    <name type="scientific">Corynebacterium rouxii</name>
    <dbReference type="NCBI Taxonomy" id="2719119"/>
    <lineage>
        <taxon>Bacteria</taxon>
        <taxon>Bacillati</taxon>
        <taxon>Actinomycetota</taxon>
        <taxon>Actinomycetes</taxon>
        <taxon>Mycobacteriales</taxon>
        <taxon>Corynebacteriaceae</taxon>
        <taxon>Corynebacterium</taxon>
    </lineage>
</organism>
<name>A0A6I8MEH3_9CORY</name>
<dbReference type="KEGG" id="crf:FRC0190_02115"/>